<dbReference type="Proteomes" id="UP001228113">
    <property type="component" value="Chromosome"/>
</dbReference>
<dbReference type="Pfam" id="PF00696">
    <property type="entry name" value="AA_kinase"/>
    <property type="match status" value="1"/>
</dbReference>
<dbReference type="PANTHER" id="PTHR23342">
    <property type="entry name" value="N-ACETYLGLUTAMATE SYNTHASE"/>
    <property type="match status" value="1"/>
</dbReference>
<dbReference type="GO" id="GO:0003991">
    <property type="term" value="F:acetylglutamate kinase activity"/>
    <property type="evidence" value="ECO:0007669"/>
    <property type="project" value="UniProtKB-UniRule"/>
</dbReference>
<dbReference type="GO" id="GO:0042450">
    <property type="term" value="P:L-arginine biosynthetic process via ornithine"/>
    <property type="evidence" value="ECO:0007669"/>
    <property type="project" value="UniProtKB-UniRule"/>
</dbReference>
<keyword evidence="12" id="KW-1185">Reference proteome</keyword>
<dbReference type="RefSeq" id="WP_243329899.1">
    <property type="nucleotide sequence ID" value="NZ_AP027081.1"/>
</dbReference>
<organism evidence="11 12">
    <name type="scientific">Mesoterricola sediminis</name>
    <dbReference type="NCBI Taxonomy" id="2927980"/>
    <lineage>
        <taxon>Bacteria</taxon>
        <taxon>Pseudomonadati</taxon>
        <taxon>Acidobacteriota</taxon>
        <taxon>Holophagae</taxon>
        <taxon>Holophagales</taxon>
        <taxon>Holophagaceae</taxon>
        <taxon>Mesoterricola</taxon>
    </lineage>
</organism>
<dbReference type="InterPro" id="IPR037528">
    <property type="entry name" value="ArgB"/>
</dbReference>
<keyword evidence="2 9" id="KW-0055">Arginine biosynthesis</keyword>
<evidence type="ECO:0000256" key="8">
    <source>
        <dbReference type="ARBA" id="ARBA00048141"/>
    </source>
</evidence>
<evidence type="ECO:0000256" key="9">
    <source>
        <dbReference type="HAMAP-Rule" id="MF_00082"/>
    </source>
</evidence>
<protein>
    <recommendedName>
        <fullName evidence="9">Acetylglutamate kinase</fullName>
        <ecNumber evidence="9">2.7.2.8</ecNumber>
    </recommendedName>
    <alternativeName>
        <fullName evidence="9">N-acetyl-L-glutamate 5-phosphotransferase</fullName>
    </alternativeName>
    <alternativeName>
        <fullName evidence="9">NAG kinase</fullName>
        <shortName evidence="9">NAGK</shortName>
    </alternativeName>
</protein>
<feature type="binding site" evidence="9">
    <location>
        <begin position="64"/>
        <end position="65"/>
    </location>
    <ligand>
        <name>substrate</name>
    </ligand>
</feature>
<sequence length="291" mass="30256">MPRTAHPFAALHNAAVYVRRFRNRPFVVKLGGDILEDEALCRSVCGQLALLWSFSIPLVIVHGGGTGLDALCERLGLPTEKVEGRRVTPPGVLDAAKMAFKGRIQMGLLAALQAAGLPAVGISGQDAGLVKSTRRSPVPVDYGMVGDVASVDPALLKTLLDGGFVPVVAPFSATEEGEVLNTNADTVAAEIAAALGVEKLFFILKVPGLMRDLKDASSLVPLADLATLEELKPVIQGGMKPKIAAAKRALAAGVGSVHLVSGSRSDAILAEVFTNEGSGTMIVSDKHEVAP</sequence>
<dbReference type="AlphaFoldDB" id="A0AA48KD64"/>
<evidence type="ECO:0000256" key="4">
    <source>
        <dbReference type="ARBA" id="ARBA00022679"/>
    </source>
</evidence>
<dbReference type="InterPro" id="IPR001048">
    <property type="entry name" value="Asp/Glu/Uridylate_kinase"/>
</dbReference>
<dbReference type="HAMAP" id="MF_00082">
    <property type="entry name" value="ArgB"/>
    <property type="match status" value="1"/>
</dbReference>
<dbReference type="EMBL" id="AP027081">
    <property type="protein sequence ID" value="BDU77929.1"/>
    <property type="molecule type" value="Genomic_DNA"/>
</dbReference>
<dbReference type="CDD" id="cd04238">
    <property type="entry name" value="AAK_NAGK-like"/>
    <property type="match status" value="1"/>
</dbReference>
<dbReference type="Gene3D" id="3.40.1160.10">
    <property type="entry name" value="Acetylglutamate kinase-like"/>
    <property type="match status" value="1"/>
</dbReference>
<feature type="site" description="Transition state stabilizer" evidence="9">
    <location>
        <position position="29"/>
    </location>
</feature>
<evidence type="ECO:0000313" key="12">
    <source>
        <dbReference type="Proteomes" id="UP001228113"/>
    </source>
</evidence>
<keyword evidence="5 9" id="KW-0547">Nucleotide-binding</keyword>
<dbReference type="GO" id="GO:0005737">
    <property type="term" value="C:cytoplasm"/>
    <property type="evidence" value="ECO:0007669"/>
    <property type="project" value="UniProtKB-SubCell"/>
</dbReference>
<keyword evidence="7 9" id="KW-0067">ATP-binding</keyword>
<evidence type="ECO:0000256" key="3">
    <source>
        <dbReference type="ARBA" id="ARBA00022605"/>
    </source>
</evidence>
<reference evidence="11" key="1">
    <citation type="journal article" date="2023" name="Int. J. Syst. Evol. Microbiol.">
        <title>Mesoterricola silvestris gen. nov., sp. nov., Mesoterricola sediminis sp. nov., Geothrix oryzae sp. nov., Geothrix edaphica sp. nov., Geothrix rubra sp. nov., and Geothrix limicola sp. nov., six novel members of Acidobacteriota isolated from soils.</title>
        <authorList>
            <person name="Itoh H."/>
            <person name="Sugisawa Y."/>
            <person name="Mise K."/>
            <person name="Xu Z."/>
            <person name="Kuniyasu M."/>
            <person name="Ushijima N."/>
            <person name="Kawano K."/>
            <person name="Kobayashi E."/>
            <person name="Shiratori Y."/>
            <person name="Masuda Y."/>
            <person name="Senoo K."/>
        </authorList>
    </citation>
    <scope>NUCLEOTIDE SEQUENCE</scope>
    <source>
        <strain evidence="11">W786</strain>
    </source>
</reference>
<dbReference type="PRINTS" id="PR00474">
    <property type="entry name" value="GLU5KINASE"/>
</dbReference>
<evidence type="ECO:0000256" key="5">
    <source>
        <dbReference type="ARBA" id="ARBA00022741"/>
    </source>
</evidence>
<feature type="site" description="Transition state stabilizer" evidence="9">
    <location>
        <position position="242"/>
    </location>
</feature>
<evidence type="ECO:0000256" key="7">
    <source>
        <dbReference type="ARBA" id="ARBA00022840"/>
    </source>
</evidence>
<feature type="binding site" evidence="9">
    <location>
        <position position="86"/>
    </location>
    <ligand>
        <name>substrate</name>
    </ligand>
</feature>
<evidence type="ECO:0000256" key="1">
    <source>
        <dbReference type="ARBA" id="ARBA00004828"/>
    </source>
</evidence>
<comment type="catalytic activity">
    <reaction evidence="8 9">
        <text>N-acetyl-L-glutamate + ATP = N-acetyl-L-glutamyl 5-phosphate + ADP</text>
        <dbReference type="Rhea" id="RHEA:14629"/>
        <dbReference type="ChEBI" id="CHEBI:30616"/>
        <dbReference type="ChEBI" id="CHEBI:44337"/>
        <dbReference type="ChEBI" id="CHEBI:57936"/>
        <dbReference type="ChEBI" id="CHEBI:456216"/>
        <dbReference type="EC" id="2.7.2.8"/>
    </reaction>
</comment>
<dbReference type="PIRSF" id="PIRSF000728">
    <property type="entry name" value="NAGK"/>
    <property type="match status" value="1"/>
</dbReference>
<keyword evidence="9" id="KW-0963">Cytoplasm</keyword>
<dbReference type="GO" id="GO:0005524">
    <property type="term" value="F:ATP binding"/>
    <property type="evidence" value="ECO:0007669"/>
    <property type="project" value="UniProtKB-UniRule"/>
</dbReference>
<dbReference type="InterPro" id="IPR004662">
    <property type="entry name" value="AcgluKinase_fam"/>
</dbReference>
<name>A0AA48KD64_9BACT</name>
<keyword evidence="4 9" id="KW-0808">Transferase</keyword>
<dbReference type="SUPFAM" id="SSF53633">
    <property type="entry name" value="Carbamate kinase-like"/>
    <property type="match status" value="1"/>
</dbReference>
<comment type="subcellular location">
    <subcellularLocation>
        <location evidence="9">Cytoplasm</location>
    </subcellularLocation>
</comment>
<evidence type="ECO:0000256" key="2">
    <source>
        <dbReference type="ARBA" id="ARBA00022571"/>
    </source>
</evidence>
<evidence type="ECO:0000259" key="10">
    <source>
        <dbReference type="Pfam" id="PF00696"/>
    </source>
</evidence>
<dbReference type="InterPro" id="IPR036393">
    <property type="entry name" value="AceGlu_kinase-like_sf"/>
</dbReference>
<evidence type="ECO:0000256" key="6">
    <source>
        <dbReference type="ARBA" id="ARBA00022777"/>
    </source>
</evidence>
<dbReference type="NCBIfam" id="TIGR00761">
    <property type="entry name" value="argB"/>
    <property type="match status" value="1"/>
</dbReference>
<dbReference type="EC" id="2.7.2.8" evidence="9"/>
<keyword evidence="6 9" id="KW-0418">Kinase</keyword>
<keyword evidence="3 9" id="KW-0028">Amino-acid biosynthesis</keyword>
<accession>A0AA48KD64</accession>
<dbReference type="KEGG" id="msea:METESE_28870"/>
<feature type="binding site" evidence="9">
    <location>
        <position position="181"/>
    </location>
    <ligand>
        <name>substrate</name>
    </ligand>
</feature>
<feature type="domain" description="Aspartate/glutamate/uridylate kinase" evidence="10">
    <location>
        <begin position="26"/>
        <end position="260"/>
    </location>
</feature>
<comment type="function">
    <text evidence="9">Catalyzes the ATP-dependent phosphorylation of N-acetyl-L-glutamate.</text>
</comment>
<gene>
    <name evidence="9 11" type="primary">argB</name>
    <name evidence="11" type="ORF">METESE_28870</name>
</gene>
<evidence type="ECO:0000313" key="11">
    <source>
        <dbReference type="EMBL" id="BDU77929.1"/>
    </source>
</evidence>
<dbReference type="PANTHER" id="PTHR23342:SF0">
    <property type="entry name" value="N-ACETYLGLUTAMATE SYNTHASE, MITOCHONDRIAL"/>
    <property type="match status" value="1"/>
</dbReference>
<proteinExistence type="inferred from homology"/>
<dbReference type="InterPro" id="IPR001057">
    <property type="entry name" value="Glu/AcGlu_kinase"/>
</dbReference>
<comment type="similarity">
    <text evidence="9">Belongs to the acetylglutamate kinase family. ArgB subfamily.</text>
</comment>
<comment type="pathway">
    <text evidence="1 9">Amino-acid biosynthesis; L-arginine biosynthesis; N(2)-acetyl-L-ornithine from L-glutamate: step 2/4.</text>
</comment>